<protein>
    <submittedName>
        <fullName evidence="2">Uncharacterized protein</fullName>
    </submittedName>
</protein>
<sequence>MADSPEDAMIPWRGGIRYALGIVLSAATIFAVLRHGPAEEDALQTLLVAVAAALGLYVLGLCSAMSLGADRQFAPSP</sequence>
<evidence type="ECO:0000313" key="2">
    <source>
        <dbReference type="EMBL" id="KLK93805.1"/>
    </source>
</evidence>
<comment type="caution">
    <text evidence="2">The sequence shown here is derived from an EMBL/GenBank/DDBJ whole genome shotgun (WGS) entry which is preliminary data.</text>
</comment>
<keyword evidence="1" id="KW-1133">Transmembrane helix</keyword>
<keyword evidence="1" id="KW-0472">Membrane</keyword>
<keyword evidence="3" id="KW-1185">Reference proteome</keyword>
<reference evidence="2 3" key="1">
    <citation type="submission" date="2015-05" db="EMBL/GenBank/DDBJ databases">
        <title>Draft genome sequence of Microvirga vignae strain BR3299, a novel nitrogen fixing bacteria isolated from Brazil semi-aired region.</title>
        <authorList>
            <person name="Zilli J.E."/>
            <person name="Passos S.R."/>
            <person name="Leite J."/>
            <person name="Baldani J.I."/>
            <person name="Xavier G.R."/>
            <person name="Rumjaneck N.G."/>
            <person name="Simoes-Araujo J.L."/>
        </authorList>
    </citation>
    <scope>NUCLEOTIDE SEQUENCE [LARGE SCALE GENOMIC DNA]</scope>
    <source>
        <strain evidence="2 3">BR3299</strain>
    </source>
</reference>
<proteinExistence type="predicted"/>
<evidence type="ECO:0000313" key="3">
    <source>
        <dbReference type="Proteomes" id="UP000035489"/>
    </source>
</evidence>
<organism evidence="2 3">
    <name type="scientific">Microvirga vignae</name>
    <dbReference type="NCBI Taxonomy" id="1225564"/>
    <lineage>
        <taxon>Bacteria</taxon>
        <taxon>Pseudomonadati</taxon>
        <taxon>Pseudomonadota</taxon>
        <taxon>Alphaproteobacteria</taxon>
        <taxon>Hyphomicrobiales</taxon>
        <taxon>Methylobacteriaceae</taxon>
        <taxon>Microvirga</taxon>
    </lineage>
</organism>
<feature type="transmembrane region" description="Helical" evidence="1">
    <location>
        <begin position="45"/>
        <end position="67"/>
    </location>
</feature>
<keyword evidence="1" id="KW-0812">Transmembrane</keyword>
<dbReference type="Proteomes" id="UP000035489">
    <property type="component" value="Unassembled WGS sequence"/>
</dbReference>
<name>A0A0H1RF58_9HYPH</name>
<dbReference type="EMBL" id="LCYG01000017">
    <property type="protein sequence ID" value="KLK93805.1"/>
    <property type="molecule type" value="Genomic_DNA"/>
</dbReference>
<dbReference type="RefSeq" id="WP_047188328.1">
    <property type="nucleotide sequence ID" value="NZ_LCYG01000017.1"/>
</dbReference>
<evidence type="ECO:0000256" key="1">
    <source>
        <dbReference type="SAM" id="Phobius"/>
    </source>
</evidence>
<accession>A0A0H1RF58</accession>
<dbReference type="PATRIC" id="fig|1225564.3.peg.1970"/>
<dbReference type="AlphaFoldDB" id="A0A0H1RF58"/>
<feature type="transmembrane region" description="Helical" evidence="1">
    <location>
        <begin position="15"/>
        <end position="33"/>
    </location>
</feature>
<gene>
    <name evidence="2" type="ORF">AA309_07250</name>
</gene>